<sequence length="527" mass="56435">MSSTFHGIETARRSLFTQQAALNTTGHNIANANTQGYSRQRVNMTASIPMEAPGMMRSNVPGQLGTGVEFSSITRVRESFLDDQFRNENKSLGNWNIQADTLDKLQTIVNEPSDSGIRTVLDNFWKAWSDLSKNPEDVTGRKILRENANALTDALNQTSKQLSDLNNDLTTNIGVKADEINSTIQTIASLNAQISKIEGMGDSANDLRDQRDLLTDNLSKIVNITVTETATGYSINMGGVNLVNGETATATSATALQTAFSSGDLSSGEAYGMIYSRDKYVVDYQNQLDTLANTIANGDVTITIPAGSVIPNNTVLNTANGPVTYSGSVAQRTLAADTVVTVKGLNGLHKLGYLFTTPPTTGGDFFTAKAGSTGITAGSIQLNPAIQNDVSLIATSMRTDDSTGTELTVKGNNTLTLLMAQLKDSKFAFPSGALSNGVTSGTIDDYFQSIVGQMGVQAQEATRQMNNQQNLVDQVDSRRQSVSGVSLDEEMSNMIMFQHAYGAAARFMTTYDQILDKLINGTGVVGR</sequence>
<keyword evidence="5 7" id="KW-0964">Secreted</keyword>
<evidence type="ECO:0000313" key="13">
    <source>
        <dbReference type="Proteomes" id="UP000031967"/>
    </source>
</evidence>
<dbReference type="PANTHER" id="PTHR30033">
    <property type="entry name" value="FLAGELLAR HOOK-ASSOCIATED PROTEIN 1"/>
    <property type="match status" value="1"/>
</dbReference>
<dbReference type="SUPFAM" id="SSF64518">
    <property type="entry name" value="Phase 1 flagellin"/>
    <property type="match status" value="1"/>
</dbReference>
<dbReference type="Pfam" id="PF00460">
    <property type="entry name" value="Flg_bb_rod"/>
    <property type="match status" value="1"/>
</dbReference>
<evidence type="ECO:0000256" key="3">
    <source>
        <dbReference type="ARBA" id="ARBA00009677"/>
    </source>
</evidence>
<dbReference type="InterPro" id="IPR002371">
    <property type="entry name" value="FlgK"/>
</dbReference>
<keyword evidence="12" id="KW-0282">Flagellum</keyword>
<evidence type="ECO:0000259" key="10">
    <source>
        <dbReference type="Pfam" id="PF06429"/>
    </source>
</evidence>
<evidence type="ECO:0000256" key="5">
    <source>
        <dbReference type="ARBA" id="ARBA00022525"/>
    </source>
</evidence>
<comment type="similarity">
    <text evidence="3 7">Belongs to the flagella basal body rod proteins family.</text>
</comment>
<keyword evidence="8" id="KW-0175">Coiled coil</keyword>
<comment type="subcellular location">
    <subcellularLocation>
        <location evidence="1 7">Bacterial flagellum</location>
    </subcellularLocation>
    <subcellularLocation>
        <location evidence="2 7">Secreted</location>
    </subcellularLocation>
</comment>
<gene>
    <name evidence="7" type="primary">flgK</name>
    <name evidence="12" type="ORF">SD70_12080</name>
</gene>
<evidence type="ECO:0000256" key="1">
    <source>
        <dbReference type="ARBA" id="ARBA00004365"/>
    </source>
</evidence>
<keyword evidence="12" id="KW-0966">Cell projection</keyword>
<evidence type="ECO:0000313" key="12">
    <source>
        <dbReference type="EMBL" id="KIL40648.1"/>
    </source>
</evidence>
<dbReference type="InterPro" id="IPR001444">
    <property type="entry name" value="Flag_bb_rod_N"/>
</dbReference>
<protein>
    <recommendedName>
        <fullName evidence="4 7">Flagellar hook-associated protein 1</fullName>
        <shortName evidence="7">HAP1</shortName>
    </recommendedName>
</protein>
<organism evidence="12 13">
    <name type="scientific">Gordoniibacillus kamchatkensis</name>
    <dbReference type="NCBI Taxonomy" id="1590651"/>
    <lineage>
        <taxon>Bacteria</taxon>
        <taxon>Bacillati</taxon>
        <taxon>Bacillota</taxon>
        <taxon>Bacilli</taxon>
        <taxon>Bacillales</taxon>
        <taxon>Paenibacillaceae</taxon>
        <taxon>Gordoniibacillus</taxon>
    </lineage>
</organism>
<dbReference type="Proteomes" id="UP000031967">
    <property type="component" value="Unassembled WGS sequence"/>
</dbReference>
<dbReference type="PRINTS" id="PR01005">
    <property type="entry name" value="FLGHOOKAP1"/>
</dbReference>
<feature type="coiled-coil region" evidence="8">
    <location>
        <begin position="141"/>
        <end position="168"/>
    </location>
</feature>
<keyword evidence="13" id="KW-1185">Reference proteome</keyword>
<evidence type="ECO:0000256" key="2">
    <source>
        <dbReference type="ARBA" id="ARBA00004613"/>
    </source>
</evidence>
<dbReference type="PANTHER" id="PTHR30033:SF1">
    <property type="entry name" value="FLAGELLAR HOOK-ASSOCIATED PROTEIN 1"/>
    <property type="match status" value="1"/>
</dbReference>
<name>A0ABR5AHX9_9BACL</name>
<reference evidence="12 13" key="1">
    <citation type="submission" date="2014-12" db="EMBL/GenBank/DDBJ databases">
        <title>Draft genome sequence of Paenibacillus kamchatkensis strain B-2647.</title>
        <authorList>
            <person name="Karlyshev A.V."/>
            <person name="Kudryashova E.B."/>
        </authorList>
    </citation>
    <scope>NUCLEOTIDE SEQUENCE [LARGE SCALE GENOMIC DNA]</scope>
    <source>
        <strain evidence="12 13">VKM B-2647</strain>
    </source>
</reference>
<comment type="caution">
    <text evidence="12">The sequence shown here is derived from an EMBL/GenBank/DDBJ whole genome shotgun (WGS) entry which is preliminary data.</text>
</comment>
<evidence type="ECO:0000259" key="9">
    <source>
        <dbReference type="Pfam" id="PF00460"/>
    </source>
</evidence>
<dbReference type="Pfam" id="PF06429">
    <property type="entry name" value="Flg_bbr_C"/>
    <property type="match status" value="1"/>
</dbReference>
<evidence type="ECO:0000256" key="6">
    <source>
        <dbReference type="ARBA" id="ARBA00023143"/>
    </source>
</evidence>
<dbReference type="InterPro" id="IPR053927">
    <property type="entry name" value="FlgK_helical"/>
</dbReference>
<evidence type="ECO:0000256" key="4">
    <source>
        <dbReference type="ARBA" id="ARBA00016244"/>
    </source>
</evidence>
<evidence type="ECO:0000259" key="11">
    <source>
        <dbReference type="Pfam" id="PF22638"/>
    </source>
</evidence>
<evidence type="ECO:0000256" key="7">
    <source>
        <dbReference type="RuleBase" id="RU362065"/>
    </source>
</evidence>
<dbReference type="RefSeq" id="WP_041047815.1">
    <property type="nucleotide sequence ID" value="NZ_JXAK01000018.1"/>
</dbReference>
<dbReference type="InterPro" id="IPR010930">
    <property type="entry name" value="Flg_bb/hook_C_dom"/>
</dbReference>
<keyword evidence="12" id="KW-0969">Cilium</keyword>
<feature type="domain" description="Flagellar basal-body/hook protein C-terminal" evidence="10">
    <location>
        <begin position="481"/>
        <end position="520"/>
    </location>
</feature>
<keyword evidence="6 7" id="KW-0975">Bacterial flagellum</keyword>
<proteinExistence type="inferred from homology"/>
<accession>A0ABR5AHX9</accession>
<dbReference type="Pfam" id="PF22638">
    <property type="entry name" value="FlgK_D1"/>
    <property type="match status" value="1"/>
</dbReference>
<feature type="domain" description="Flagellar basal body rod protein N-terminal" evidence="9">
    <location>
        <begin position="8"/>
        <end position="37"/>
    </location>
</feature>
<dbReference type="EMBL" id="JXAK01000018">
    <property type="protein sequence ID" value="KIL40648.1"/>
    <property type="molecule type" value="Genomic_DNA"/>
</dbReference>
<evidence type="ECO:0000256" key="8">
    <source>
        <dbReference type="SAM" id="Coils"/>
    </source>
</evidence>
<dbReference type="NCBIfam" id="TIGR02492">
    <property type="entry name" value="flgK_ends"/>
    <property type="match status" value="1"/>
</dbReference>
<feature type="domain" description="Flagellar hook-associated protein FlgK helical" evidence="11">
    <location>
        <begin position="102"/>
        <end position="297"/>
    </location>
</feature>